<evidence type="ECO:0000256" key="9">
    <source>
        <dbReference type="ARBA" id="ARBA00023012"/>
    </source>
</evidence>
<evidence type="ECO:0000259" key="13">
    <source>
        <dbReference type="PROSITE" id="PS50885"/>
    </source>
</evidence>
<dbReference type="InterPro" id="IPR003660">
    <property type="entry name" value="HAMP_dom"/>
</dbReference>
<dbReference type="InterPro" id="IPR004358">
    <property type="entry name" value="Sig_transdc_His_kin-like_C"/>
</dbReference>
<dbReference type="CDD" id="cd00082">
    <property type="entry name" value="HisKA"/>
    <property type="match status" value="1"/>
</dbReference>
<dbReference type="SUPFAM" id="SSF158472">
    <property type="entry name" value="HAMP domain-like"/>
    <property type="match status" value="1"/>
</dbReference>
<evidence type="ECO:0000256" key="10">
    <source>
        <dbReference type="ARBA" id="ARBA00023136"/>
    </source>
</evidence>
<dbReference type="GO" id="GO:0000155">
    <property type="term" value="F:phosphorelay sensor kinase activity"/>
    <property type="evidence" value="ECO:0007669"/>
    <property type="project" value="InterPro"/>
</dbReference>
<keyword evidence="8 11" id="KW-1133">Transmembrane helix</keyword>
<dbReference type="PRINTS" id="PR00344">
    <property type="entry name" value="BCTRLSENSOR"/>
</dbReference>
<reference evidence="14 15" key="1">
    <citation type="journal article" date="2011" name="J. Bacteriol.">
        <title>Draft genome sequence of Methylophaga aminisulfidivorans MP T.</title>
        <authorList>
            <person name="Han G.H."/>
            <person name="Kim W."/>
            <person name="Chun J."/>
            <person name="Kim S.W."/>
        </authorList>
    </citation>
    <scope>NUCLEOTIDE SEQUENCE [LARGE SCALE GENOMIC DNA]</scope>
    <source>
        <strain evidence="15">MP(T)</strain>
    </source>
</reference>
<dbReference type="InterPro" id="IPR036097">
    <property type="entry name" value="HisK_dim/P_sf"/>
</dbReference>
<evidence type="ECO:0000256" key="11">
    <source>
        <dbReference type="SAM" id="Phobius"/>
    </source>
</evidence>
<evidence type="ECO:0000256" key="5">
    <source>
        <dbReference type="ARBA" id="ARBA00022679"/>
    </source>
</evidence>
<dbReference type="Pfam" id="PF00672">
    <property type="entry name" value="HAMP"/>
    <property type="match status" value="1"/>
</dbReference>
<protein>
    <recommendedName>
        <fullName evidence="3">histidine kinase</fullName>
        <ecNumber evidence="3">2.7.13.3</ecNumber>
    </recommendedName>
</protein>
<dbReference type="Proteomes" id="UP000003544">
    <property type="component" value="Unassembled WGS sequence"/>
</dbReference>
<dbReference type="RefSeq" id="WP_007146185.1">
    <property type="nucleotide sequence ID" value="NZ_AFIG01000002.1"/>
</dbReference>
<evidence type="ECO:0000259" key="12">
    <source>
        <dbReference type="PROSITE" id="PS50109"/>
    </source>
</evidence>
<feature type="transmembrane region" description="Helical" evidence="11">
    <location>
        <begin position="162"/>
        <end position="185"/>
    </location>
</feature>
<keyword evidence="4" id="KW-0597">Phosphoprotein</keyword>
<evidence type="ECO:0000256" key="4">
    <source>
        <dbReference type="ARBA" id="ARBA00022553"/>
    </source>
</evidence>
<dbReference type="EMBL" id="AFIG01000002">
    <property type="protein sequence ID" value="EGL53937.1"/>
    <property type="molecule type" value="Genomic_DNA"/>
</dbReference>
<dbReference type="Gene3D" id="1.10.287.130">
    <property type="match status" value="1"/>
</dbReference>
<dbReference type="Gene3D" id="3.30.565.10">
    <property type="entry name" value="Histidine kinase-like ATPase, C-terminal domain"/>
    <property type="match status" value="1"/>
</dbReference>
<dbReference type="GO" id="GO:0005886">
    <property type="term" value="C:plasma membrane"/>
    <property type="evidence" value="ECO:0007669"/>
    <property type="project" value="TreeGrafter"/>
</dbReference>
<dbReference type="SMART" id="SM00387">
    <property type="entry name" value="HATPase_c"/>
    <property type="match status" value="1"/>
</dbReference>
<evidence type="ECO:0000256" key="8">
    <source>
        <dbReference type="ARBA" id="ARBA00022989"/>
    </source>
</evidence>
<dbReference type="eggNOG" id="COG2205">
    <property type="taxonomic scope" value="Bacteria"/>
</dbReference>
<evidence type="ECO:0000313" key="15">
    <source>
        <dbReference type="Proteomes" id="UP000003544"/>
    </source>
</evidence>
<keyword evidence="7 14" id="KW-0418">Kinase</keyword>
<dbReference type="InterPro" id="IPR036890">
    <property type="entry name" value="HATPase_C_sf"/>
</dbReference>
<keyword evidence="15" id="KW-1185">Reference proteome</keyword>
<dbReference type="InterPro" id="IPR003594">
    <property type="entry name" value="HATPase_dom"/>
</dbReference>
<dbReference type="Gene3D" id="6.10.340.10">
    <property type="match status" value="1"/>
</dbReference>
<dbReference type="PROSITE" id="PS50109">
    <property type="entry name" value="HIS_KIN"/>
    <property type="match status" value="1"/>
</dbReference>
<evidence type="ECO:0000256" key="7">
    <source>
        <dbReference type="ARBA" id="ARBA00022777"/>
    </source>
</evidence>
<name>F5T0T5_9GAMM</name>
<proteinExistence type="predicted"/>
<dbReference type="InterPro" id="IPR005467">
    <property type="entry name" value="His_kinase_dom"/>
</dbReference>
<feature type="transmembrane region" description="Helical" evidence="11">
    <location>
        <begin position="12"/>
        <end position="35"/>
    </location>
</feature>
<dbReference type="AlphaFoldDB" id="F5T0T5"/>
<dbReference type="SMART" id="SM00304">
    <property type="entry name" value="HAMP"/>
    <property type="match status" value="1"/>
</dbReference>
<keyword evidence="5" id="KW-0808">Transferase</keyword>
<dbReference type="CDD" id="cd06225">
    <property type="entry name" value="HAMP"/>
    <property type="match status" value="1"/>
</dbReference>
<feature type="domain" description="HAMP" evidence="13">
    <location>
        <begin position="187"/>
        <end position="240"/>
    </location>
</feature>
<dbReference type="EC" id="2.7.13.3" evidence="3"/>
<dbReference type="PANTHER" id="PTHR45436">
    <property type="entry name" value="SENSOR HISTIDINE KINASE YKOH"/>
    <property type="match status" value="1"/>
</dbReference>
<dbReference type="SUPFAM" id="SSF55874">
    <property type="entry name" value="ATPase domain of HSP90 chaperone/DNA topoisomerase II/histidine kinase"/>
    <property type="match status" value="1"/>
</dbReference>
<gene>
    <name evidence="14" type="ORF">MAMP_00293</name>
</gene>
<comment type="subcellular location">
    <subcellularLocation>
        <location evidence="2">Membrane</location>
    </subcellularLocation>
</comment>
<evidence type="ECO:0000256" key="1">
    <source>
        <dbReference type="ARBA" id="ARBA00000085"/>
    </source>
</evidence>
<dbReference type="Pfam" id="PF00512">
    <property type="entry name" value="HisKA"/>
    <property type="match status" value="1"/>
</dbReference>
<keyword evidence="10 11" id="KW-0472">Membrane</keyword>
<dbReference type="PANTHER" id="PTHR45436:SF8">
    <property type="entry name" value="HISTIDINE KINASE"/>
    <property type="match status" value="1"/>
</dbReference>
<keyword evidence="9" id="KW-0902">Two-component regulatory system</keyword>
<evidence type="ECO:0000256" key="2">
    <source>
        <dbReference type="ARBA" id="ARBA00004370"/>
    </source>
</evidence>
<dbReference type="STRING" id="1026882.MAMP_00293"/>
<sequence>MKTPRILKTSVIKLVLKYAIFITILTTLGLSFLYWSTSQYTDAQLESGLKFELSKLKEVDATQGREKLISILSSNWQEGLDTRHYYLLVNDKGEKILGDLLAWPKKLDPNEEVVNIWIENDIAPIHLEENDGYWPMIAGKLADGSELLITLSVLPAEDIQEFTLFIIAIILITSIIFTMMMGWFLGQTILKRIDNINNTAKAIETGELDQRIVLSSNNDEFDELGQHLNSMLDMIEKLLSGMREVTDNIAHDLRSPLTRVLNHLDVALLESRSEKEYKQVIQDAVIQIQSLITTFNSLLEITQTEAGSYRGEWLTINISCICTDIGELYAAVAEEKNKYIHLDIAPNLTIIGNQHLLSLAISNLLENAIKYTSNNGKIELKVRTYQDSTAIVISDDGPGIPEEFHDKVFERFVRLDNSRTTEGNGLGLSLVKAVVELHGAKVYLNDNQPGLKVKIVFDD</sequence>
<dbReference type="Pfam" id="PF02518">
    <property type="entry name" value="HATPase_c"/>
    <property type="match status" value="1"/>
</dbReference>
<dbReference type="SUPFAM" id="SSF47384">
    <property type="entry name" value="Homodimeric domain of signal transducing histidine kinase"/>
    <property type="match status" value="1"/>
</dbReference>
<accession>F5T0T5</accession>
<organism evidence="14 15">
    <name type="scientific">Methylophaga aminisulfidivorans MP</name>
    <dbReference type="NCBI Taxonomy" id="1026882"/>
    <lineage>
        <taxon>Bacteria</taxon>
        <taxon>Pseudomonadati</taxon>
        <taxon>Pseudomonadota</taxon>
        <taxon>Gammaproteobacteria</taxon>
        <taxon>Thiotrichales</taxon>
        <taxon>Piscirickettsiaceae</taxon>
        <taxon>Methylophaga</taxon>
    </lineage>
</organism>
<dbReference type="CDD" id="cd00075">
    <property type="entry name" value="HATPase"/>
    <property type="match status" value="1"/>
</dbReference>
<keyword evidence="6 11" id="KW-0812">Transmembrane</keyword>
<evidence type="ECO:0000313" key="14">
    <source>
        <dbReference type="EMBL" id="EGL53937.1"/>
    </source>
</evidence>
<dbReference type="OrthoDB" id="9804645at2"/>
<dbReference type="InterPro" id="IPR050428">
    <property type="entry name" value="TCS_sensor_his_kinase"/>
</dbReference>
<comment type="catalytic activity">
    <reaction evidence="1">
        <text>ATP + protein L-histidine = ADP + protein N-phospho-L-histidine.</text>
        <dbReference type="EC" id="2.7.13.3"/>
    </reaction>
</comment>
<dbReference type="PROSITE" id="PS50885">
    <property type="entry name" value="HAMP"/>
    <property type="match status" value="1"/>
</dbReference>
<dbReference type="SMART" id="SM00388">
    <property type="entry name" value="HisKA"/>
    <property type="match status" value="1"/>
</dbReference>
<evidence type="ECO:0000256" key="6">
    <source>
        <dbReference type="ARBA" id="ARBA00022692"/>
    </source>
</evidence>
<dbReference type="InterPro" id="IPR003661">
    <property type="entry name" value="HisK_dim/P_dom"/>
</dbReference>
<evidence type="ECO:0000256" key="3">
    <source>
        <dbReference type="ARBA" id="ARBA00012438"/>
    </source>
</evidence>
<comment type="caution">
    <text evidence="14">The sequence shown here is derived from an EMBL/GenBank/DDBJ whole genome shotgun (WGS) entry which is preliminary data.</text>
</comment>
<feature type="domain" description="Histidine kinase" evidence="12">
    <location>
        <begin position="248"/>
        <end position="459"/>
    </location>
</feature>